<gene>
    <name evidence="11" type="ORF">CSB45_15535</name>
</gene>
<dbReference type="InterPro" id="IPR011335">
    <property type="entry name" value="Restrct_endonuc-II-like"/>
</dbReference>
<dbReference type="Proteomes" id="UP000229740">
    <property type="component" value="Unassembled WGS sequence"/>
</dbReference>
<evidence type="ECO:0000256" key="9">
    <source>
        <dbReference type="ARBA" id="ARBA00023204"/>
    </source>
</evidence>
<dbReference type="Pfam" id="PF17946">
    <property type="entry name" value="RecC_C"/>
    <property type="match status" value="1"/>
</dbReference>
<keyword evidence="2" id="KW-0547">Nucleotide-binding</keyword>
<reference evidence="11 12" key="1">
    <citation type="submission" date="2017-10" db="EMBL/GenBank/DDBJ databases">
        <title>Novel microbial diversity and functional potential in the marine mammal oral microbiome.</title>
        <authorList>
            <person name="Dudek N.K."/>
            <person name="Sun C.L."/>
            <person name="Burstein D."/>
            <person name="Kantor R.S."/>
            <person name="Aliaga Goltsman D.S."/>
            <person name="Bik E.M."/>
            <person name="Thomas B.C."/>
            <person name="Banfield J.F."/>
            <person name="Relman D.A."/>
        </authorList>
    </citation>
    <scope>NUCLEOTIDE SEQUENCE [LARGE SCALE GENOMIC DNA]</scope>
    <source>
        <strain evidence="11">DOLZORAL124_49_17</strain>
    </source>
</reference>
<dbReference type="AlphaFoldDB" id="A0A2G6E0E6"/>
<evidence type="ECO:0000256" key="1">
    <source>
        <dbReference type="ARBA" id="ARBA00022722"/>
    </source>
</evidence>
<dbReference type="EMBL" id="PDPS01000075">
    <property type="protein sequence ID" value="PID55535.1"/>
    <property type="molecule type" value="Genomic_DNA"/>
</dbReference>
<comment type="caution">
    <text evidence="11">The sequence shown here is derived from an EMBL/GenBank/DDBJ whole genome shotgun (WGS) entry which is preliminary data.</text>
</comment>
<evidence type="ECO:0000313" key="12">
    <source>
        <dbReference type="Proteomes" id="UP000229740"/>
    </source>
</evidence>
<evidence type="ECO:0000313" key="11">
    <source>
        <dbReference type="EMBL" id="PID55535.1"/>
    </source>
</evidence>
<dbReference type="GO" id="GO:0006310">
    <property type="term" value="P:DNA recombination"/>
    <property type="evidence" value="ECO:0007669"/>
    <property type="project" value="TreeGrafter"/>
</dbReference>
<keyword evidence="5" id="KW-0347">Helicase</keyword>
<dbReference type="GO" id="GO:0003677">
    <property type="term" value="F:DNA binding"/>
    <property type="evidence" value="ECO:0007669"/>
    <property type="project" value="UniProtKB-KW"/>
</dbReference>
<dbReference type="GO" id="GO:0004386">
    <property type="term" value="F:helicase activity"/>
    <property type="evidence" value="ECO:0007669"/>
    <property type="project" value="UniProtKB-KW"/>
</dbReference>
<feature type="domain" description="RecC C-terminal" evidence="10">
    <location>
        <begin position="35"/>
        <end position="251"/>
    </location>
</feature>
<evidence type="ECO:0000256" key="5">
    <source>
        <dbReference type="ARBA" id="ARBA00022806"/>
    </source>
</evidence>
<evidence type="ECO:0000256" key="4">
    <source>
        <dbReference type="ARBA" id="ARBA00022801"/>
    </source>
</evidence>
<dbReference type="PANTHER" id="PTHR30591">
    <property type="entry name" value="RECBCD ENZYME SUBUNIT RECC"/>
    <property type="match status" value="1"/>
</dbReference>
<dbReference type="PANTHER" id="PTHR30591:SF1">
    <property type="entry name" value="RECBCD ENZYME SUBUNIT RECC"/>
    <property type="match status" value="1"/>
</dbReference>
<keyword evidence="4" id="KW-0378">Hydrolase</keyword>
<name>A0A2G6E0E6_9BACT</name>
<protein>
    <recommendedName>
        <fullName evidence="10">RecC C-terminal domain-containing protein</fullName>
    </recommendedName>
</protein>
<evidence type="ECO:0000256" key="8">
    <source>
        <dbReference type="ARBA" id="ARBA00023125"/>
    </source>
</evidence>
<keyword evidence="6" id="KW-0269">Exonuclease</keyword>
<dbReference type="GO" id="GO:0005524">
    <property type="term" value="F:ATP binding"/>
    <property type="evidence" value="ECO:0007669"/>
    <property type="project" value="UniProtKB-KW"/>
</dbReference>
<evidence type="ECO:0000256" key="6">
    <source>
        <dbReference type="ARBA" id="ARBA00022839"/>
    </source>
</evidence>
<keyword evidence="8" id="KW-0238">DNA-binding</keyword>
<evidence type="ECO:0000256" key="2">
    <source>
        <dbReference type="ARBA" id="ARBA00022741"/>
    </source>
</evidence>
<sequence length="313" mass="35708">MFSYDAMYSQVAAGFTKPRHEHGPWWQGRLAKEHAAVSWQDLRKFYRHPQRWFVADCLGVCLRDEIIRAEVSETFCQDGLEKYLVNAALITQLAQGEKKEIVLQRLQAEGRWPLGASGALMFQDRVVEVEPFLEQINDLQPGAPLPAQTFSLEVAGIELHGMIENIYQDGVFLWGYRKLQARDILDAWLHHLVWQRQGNRQQETVLLGSDGVVHIPGDLPGTPDLKQLVTLFLEGCKAPSLLYPEAGFAGFASQEKDKKFRAGMVKFFRKRLSRGYDPELAFLLGERDPETLVTKEVEELCETVLAPLWRLRS</sequence>
<keyword evidence="3" id="KW-0227">DNA damage</keyword>
<proteinExistence type="predicted"/>
<dbReference type="InterPro" id="IPR041500">
    <property type="entry name" value="RecC_C"/>
</dbReference>
<evidence type="ECO:0000259" key="10">
    <source>
        <dbReference type="Pfam" id="PF17946"/>
    </source>
</evidence>
<keyword evidence="7" id="KW-0067">ATP-binding</keyword>
<dbReference type="Gene3D" id="1.10.10.990">
    <property type="match status" value="1"/>
</dbReference>
<keyword evidence="9" id="KW-0234">DNA repair</keyword>
<evidence type="ECO:0000256" key="3">
    <source>
        <dbReference type="ARBA" id="ARBA00022763"/>
    </source>
</evidence>
<dbReference type="GO" id="GO:0004527">
    <property type="term" value="F:exonuclease activity"/>
    <property type="evidence" value="ECO:0007669"/>
    <property type="project" value="UniProtKB-KW"/>
</dbReference>
<organism evidence="11 12">
    <name type="scientific">candidate division KSB3 bacterium</name>
    <dbReference type="NCBI Taxonomy" id="2044937"/>
    <lineage>
        <taxon>Bacteria</taxon>
        <taxon>candidate division KSB3</taxon>
    </lineage>
</organism>
<dbReference type="GO" id="GO:0006281">
    <property type="term" value="P:DNA repair"/>
    <property type="evidence" value="ECO:0007669"/>
    <property type="project" value="UniProtKB-KW"/>
</dbReference>
<keyword evidence="1" id="KW-0540">Nuclease</keyword>
<dbReference type="SUPFAM" id="SSF52980">
    <property type="entry name" value="Restriction endonuclease-like"/>
    <property type="match status" value="1"/>
</dbReference>
<evidence type="ECO:0000256" key="7">
    <source>
        <dbReference type="ARBA" id="ARBA00022840"/>
    </source>
</evidence>
<accession>A0A2G6E0E6</accession>